<dbReference type="Pfam" id="PF00383">
    <property type="entry name" value="dCMP_cyt_deam_1"/>
    <property type="match status" value="1"/>
</dbReference>
<dbReference type="EC" id="3.5.4.26" evidence="12"/>
<keyword evidence="9 12" id="KW-0521">NADP</keyword>
<comment type="cofactor">
    <cofactor evidence="12 15">
        <name>Zn(2+)</name>
        <dbReference type="ChEBI" id="CHEBI:29105"/>
    </cofactor>
    <text evidence="12 15">Binds 1 zinc ion.</text>
</comment>
<dbReference type="AlphaFoldDB" id="A0A4Q1CCW0"/>
<comment type="similarity">
    <text evidence="5 12">In the C-terminal section; belongs to the HTP reductase family.</text>
</comment>
<evidence type="ECO:0000256" key="10">
    <source>
        <dbReference type="ARBA" id="ARBA00023002"/>
    </source>
</evidence>
<comment type="catalytic activity">
    <reaction evidence="12">
        <text>5-amino-6-(5-phospho-D-ribitylamino)uracil + NADP(+) = 5-amino-6-(5-phospho-D-ribosylamino)uracil + NADPH + H(+)</text>
        <dbReference type="Rhea" id="RHEA:17845"/>
        <dbReference type="ChEBI" id="CHEBI:15378"/>
        <dbReference type="ChEBI" id="CHEBI:57783"/>
        <dbReference type="ChEBI" id="CHEBI:58349"/>
        <dbReference type="ChEBI" id="CHEBI:58421"/>
        <dbReference type="ChEBI" id="CHEBI:58453"/>
        <dbReference type="EC" id="1.1.1.193"/>
    </reaction>
</comment>
<dbReference type="GO" id="GO:0008703">
    <property type="term" value="F:5-amino-6-(5-phosphoribosylamino)uracil reductase activity"/>
    <property type="evidence" value="ECO:0007669"/>
    <property type="project" value="UniProtKB-EC"/>
</dbReference>
<feature type="binding site" evidence="14">
    <location>
        <position position="179"/>
    </location>
    <ligand>
        <name>substrate</name>
    </ligand>
</feature>
<keyword evidence="6 12" id="KW-0686">Riboflavin biosynthesis</keyword>
<evidence type="ECO:0000256" key="5">
    <source>
        <dbReference type="ARBA" id="ARBA00007417"/>
    </source>
</evidence>
<sequence>MRQALAAARRGWGDTHPNPLVGAVIVEEGAVVAEGFHAKAGEPHAEIKALRALGRKPRAGATLYVTLEPCCTHGRTPPCTDAIVDAGISRVVVGATDPNPAHAGKGFELLRAGGVEVVEGVLAADCTDLNLIFNHWITTGRSLLAAKSGVTLDGKVATRTGDSKWITGEAARANGHLWRRYFPAIAVGAGTVRADNPRLTARVDGVEWCPWRFVFDGLLRTVTDKSMPGVYTDEFRDRTIVVTTPHGGLGYVRKLNAMGVKAWVLNSTTPKVNFEDFRARCAQEGITGVFFEGGAQLLSELLQSRELDYLFTYHAPVLFADDKGKAILRGLRTETLAQAIRLQQVRHEVHGDDTLMRGFVKYPDRMFVDEATFNRKDYGA</sequence>
<evidence type="ECO:0000256" key="14">
    <source>
        <dbReference type="PIRSR" id="PIRSR006769-2"/>
    </source>
</evidence>
<accession>A0A4Q1CCW0</accession>
<dbReference type="PROSITE" id="PS00903">
    <property type="entry name" value="CYT_DCMP_DEAMINASES_1"/>
    <property type="match status" value="1"/>
</dbReference>
<dbReference type="Proteomes" id="UP000290218">
    <property type="component" value="Unassembled WGS sequence"/>
</dbReference>
<feature type="binding site" evidence="15">
    <location>
        <position position="44"/>
    </location>
    <ligand>
        <name>Zn(2+)</name>
        <dbReference type="ChEBI" id="CHEBI:29105"/>
        <note>catalytic</note>
    </ligand>
</feature>
<dbReference type="InterPro" id="IPR016192">
    <property type="entry name" value="APOBEC/CMP_deaminase_Zn-bd"/>
</dbReference>
<feature type="binding site" evidence="14">
    <location>
        <position position="292"/>
    </location>
    <ligand>
        <name>substrate</name>
    </ligand>
</feature>
<comment type="function">
    <text evidence="1 12">Converts 2,5-diamino-6-(ribosylamino)-4(3h)-pyrimidinone 5'-phosphate into 5-amino-6-(ribosylamino)-2,4(1h,3h)-pyrimidinedione 5'-phosphate.</text>
</comment>
<proteinExistence type="inferred from homology"/>
<comment type="pathway">
    <text evidence="3 12">Cofactor biosynthesis; riboflavin biosynthesis; 5-amino-6-(D-ribitylamino)uracil from GTP: step 3/4.</text>
</comment>
<dbReference type="GO" id="GO:0009231">
    <property type="term" value="P:riboflavin biosynthetic process"/>
    <property type="evidence" value="ECO:0007669"/>
    <property type="project" value="UniProtKB-UniPathway"/>
</dbReference>
<dbReference type="Pfam" id="PF01872">
    <property type="entry name" value="RibD_C"/>
    <property type="match status" value="1"/>
</dbReference>
<dbReference type="GO" id="GO:0008270">
    <property type="term" value="F:zinc ion binding"/>
    <property type="evidence" value="ECO:0007669"/>
    <property type="project" value="InterPro"/>
</dbReference>
<comment type="caution">
    <text evidence="17">The sequence shown here is derived from an EMBL/GenBank/DDBJ whole genome shotgun (WGS) entry which is preliminary data.</text>
</comment>
<evidence type="ECO:0000256" key="8">
    <source>
        <dbReference type="ARBA" id="ARBA00022833"/>
    </source>
</evidence>
<feature type="binding site" evidence="14">
    <location>
        <position position="165"/>
    </location>
    <ligand>
        <name>NADP(+)</name>
        <dbReference type="ChEBI" id="CHEBI:58349"/>
    </ligand>
</feature>
<dbReference type="InterPro" id="IPR002125">
    <property type="entry name" value="CMP_dCMP_dom"/>
</dbReference>
<feature type="binding site" evidence="15">
    <location>
        <position position="70"/>
    </location>
    <ligand>
        <name>Zn(2+)</name>
        <dbReference type="ChEBI" id="CHEBI:29105"/>
        <note>catalytic</note>
    </ligand>
</feature>
<feature type="binding site" evidence="15">
    <location>
        <position position="79"/>
    </location>
    <ligand>
        <name>Zn(2+)</name>
        <dbReference type="ChEBI" id="CHEBI:29105"/>
        <note>catalytic</note>
    </ligand>
</feature>
<dbReference type="SUPFAM" id="SSF53597">
    <property type="entry name" value="Dihydrofolate reductase-like"/>
    <property type="match status" value="1"/>
</dbReference>
<feature type="domain" description="CMP/dCMP-type deaminase" evidence="16">
    <location>
        <begin position="1"/>
        <end position="118"/>
    </location>
</feature>
<keyword evidence="8 12" id="KW-0862">Zinc</keyword>
<dbReference type="CDD" id="cd01284">
    <property type="entry name" value="Riboflavin_deaminase-reductase"/>
    <property type="match status" value="1"/>
</dbReference>
<dbReference type="NCBIfam" id="TIGR00326">
    <property type="entry name" value="eubact_ribD"/>
    <property type="match status" value="1"/>
</dbReference>
<dbReference type="PANTHER" id="PTHR38011">
    <property type="entry name" value="DIHYDROFOLATE REDUCTASE FAMILY PROTEIN (AFU_ORTHOLOGUE AFUA_8G06820)"/>
    <property type="match status" value="1"/>
</dbReference>
<evidence type="ECO:0000256" key="9">
    <source>
        <dbReference type="ARBA" id="ARBA00022857"/>
    </source>
</evidence>
<dbReference type="InterPro" id="IPR050765">
    <property type="entry name" value="Riboflavin_Biosynth_HTPR"/>
</dbReference>
<dbReference type="PROSITE" id="PS51747">
    <property type="entry name" value="CYT_DCMP_DEAMINASES_2"/>
    <property type="match status" value="1"/>
</dbReference>
<feature type="binding site" evidence="14">
    <location>
        <position position="202"/>
    </location>
    <ligand>
        <name>substrate</name>
    </ligand>
</feature>
<evidence type="ECO:0000256" key="13">
    <source>
        <dbReference type="PIRSR" id="PIRSR006769-1"/>
    </source>
</evidence>
<evidence type="ECO:0000259" key="16">
    <source>
        <dbReference type="PROSITE" id="PS51747"/>
    </source>
</evidence>
<dbReference type="Gene3D" id="3.40.430.10">
    <property type="entry name" value="Dihydrofolate Reductase, subunit A"/>
    <property type="match status" value="1"/>
</dbReference>
<organism evidence="17 18">
    <name type="scientific">Oleiharenicola lentus</name>
    <dbReference type="NCBI Taxonomy" id="2508720"/>
    <lineage>
        <taxon>Bacteria</taxon>
        <taxon>Pseudomonadati</taxon>
        <taxon>Verrucomicrobiota</taxon>
        <taxon>Opitutia</taxon>
        <taxon>Opitutales</taxon>
        <taxon>Opitutaceae</taxon>
        <taxon>Oleiharenicola</taxon>
    </lineage>
</organism>
<dbReference type="InterPro" id="IPR002734">
    <property type="entry name" value="RibDG_C"/>
</dbReference>
<evidence type="ECO:0000313" key="17">
    <source>
        <dbReference type="EMBL" id="RXK56993.1"/>
    </source>
</evidence>
<dbReference type="InterPro" id="IPR024072">
    <property type="entry name" value="DHFR-like_dom_sf"/>
</dbReference>
<keyword evidence="12 17" id="KW-0378">Hydrolase</keyword>
<evidence type="ECO:0000256" key="2">
    <source>
        <dbReference type="ARBA" id="ARBA00004882"/>
    </source>
</evidence>
<feature type="binding site" evidence="14">
    <location>
        <position position="163"/>
    </location>
    <ligand>
        <name>substrate</name>
    </ligand>
</feature>
<feature type="active site" description="Proton donor" evidence="13">
    <location>
        <position position="46"/>
    </location>
</feature>
<evidence type="ECO:0000256" key="12">
    <source>
        <dbReference type="PIRNR" id="PIRNR006769"/>
    </source>
</evidence>
<dbReference type="SUPFAM" id="SSF53927">
    <property type="entry name" value="Cytidine deaminase-like"/>
    <property type="match status" value="1"/>
</dbReference>
<dbReference type="InterPro" id="IPR016193">
    <property type="entry name" value="Cytidine_deaminase-like"/>
</dbReference>
<dbReference type="InterPro" id="IPR004794">
    <property type="entry name" value="Eubact_RibD"/>
</dbReference>
<keyword evidence="11" id="KW-0511">Multifunctional enzyme</keyword>
<reference evidence="17 18" key="1">
    <citation type="submission" date="2019-01" db="EMBL/GenBank/DDBJ databases">
        <title>Lacunisphaera sp. strain TWA-58.</title>
        <authorList>
            <person name="Chen W.-M."/>
        </authorList>
    </citation>
    <scope>NUCLEOTIDE SEQUENCE [LARGE SCALE GENOMIC DNA]</scope>
    <source>
        <strain evidence="17 18">TWA-58</strain>
    </source>
</reference>
<protein>
    <recommendedName>
        <fullName evidence="12">Riboflavin biosynthesis protein RibD</fullName>
    </recommendedName>
    <domain>
        <recommendedName>
            <fullName evidence="12">Diaminohydroxyphosphoribosylaminopyrimidine deaminase</fullName>
            <shortName evidence="12">DRAP deaminase</shortName>
            <ecNumber evidence="12">3.5.4.26</ecNumber>
        </recommendedName>
        <alternativeName>
            <fullName evidence="12">Riboflavin-specific deaminase</fullName>
        </alternativeName>
    </domain>
    <domain>
        <recommendedName>
            <fullName evidence="12">5-amino-6-(5-phosphoribosylamino)uracil reductase</fullName>
            <ecNumber evidence="12">1.1.1.193</ecNumber>
        </recommendedName>
        <alternativeName>
            <fullName evidence="12">HTP reductase</fullName>
        </alternativeName>
    </domain>
</protein>
<comment type="catalytic activity">
    <reaction evidence="12">
        <text>2,5-diamino-6-hydroxy-4-(5-phosphoribosylamino)-pyrimidine + H2O + H(+) = 5-amino-6-(5-phospho-D-ribosylamino)uracil + NH4(+)</text>
        <dbReference type="Rhea" id="RHEA:21868"/>
        <dbReference type="ChEBI" id="CHEBI:15377"/>
        <dbReference type="ChEBI" id="CHEBI:15378"/>
        <dbReference type="ChEBI" id="CHEBI:28938"/>
        <dbReference type="ChEBI" id="CHEBI:58453"/>
        <dbReference type="ChEBI" id="CHEBI:58614"/>
        <dbReference type="EC" id="3.5.4.26"/>
    </reaction>
</comment>
<evidence type="ECO:0000256" key="11">
    <source>
        <dbReference type="ARBA" id="ARBA00023268"/>
    </source>
</evidence>
<feature type="binding site" evidence="14">
    <location>
        <position position="195"/>
    </location>
    <ligand>
        <name>NADP(+)</name>
        <dbReference type="ChEBI" id="CHEBI:58349"/>
    </ligand>
</feature>
<evidence type="ECO:0000256" key="7">
    <source>
        <dbReference type="ARBA" id="ARBA00022723"/>
    </source>
</evidence>
<comment type="pathway">
    <text evidence="2 12">Cofactor biosynthesis; riboflavin biosynthesis; 5-amino-6-(D-ribitylamino)uracil from GTP: step 2/4.</text>
</comment>
<keyword evidence="7 12" id="KW-0479">Metal-binding</keyword>
<dbReference type="OrthoDB" id="9800865at2"/>
<dbReference type="GO" id="GO:0008835">
    <property type="term" value="F:diaminohydroxyphosphoribosylaminopyrimidine deaminase activity"/>
    <property type="evidence" value="ECO:0007669"/>
    <property type="project" value="UniProtKB-EC"/>
</dbReference>
<name>A0A4Q1CCW0_9BACT</name>
<evidence type="ECO:0000256" key="15">
    <source>
        <dbReference type="PIRSR" id="PIRSR006769-3"/>
    </source>
</evidence>
<comment type="similarity">
    <text evidence="4 12">In the N-terminal section; belongs to the cytidine and deoxycytidylate deaminase family.</text>
</comment>
<dbReference type="PIRSF" id="PIRSF006769">
    <property type="entry name" value="RibD"/>
    <property type="match status" value="1"/>
</dbReference>
<gene>
    <name evidence="17" type="primary">ribD</name>
    <name evidence="17" type="ORF">ESB00_12885</name>
</gene>
<evidence type="ECO:0000256" key="6">
    <source>
        <dbReference type="ARBA" id="ARBA00022619"/>
    </source>
</evidence>
<dbReference type="UniPathway" id="UPA00275">
    <property type="reaction ID" value="UER00401"/>
</dbReference>
<feature type="binding site" evidence="14">
    <location>
        <position position="199"/>
    </location>
    <ligand>
        <name>NADP(+)</name>
        <dbReference type="ChEBI" id="CHEBI:58349"/>
    </ligand>
</feature>
<feature type="binding site" evidence="14">
    <location>
        <position position="149"/>
    </location>
    <ligand>
        <name>NADP(+)</name>
        <dbReference type="ChEBI" id="CHEBI:58349"/>
    </ligand>
</feature>
<dbReference type="Gene3D" id="3.40.140.10">
    <property type="entry name" value="Cytidine Deaminase, domain 2"/>
    <property type="match status" value="1"/>
</dbReference>
<dbReference type="PANTHER" id="PTHR38011:SF7">
    <property type="entry name" value="2,5-DIAMINO-6-RIBOSYLAMINO-4(3H)-PYRIMIDINONE 5'-PHOSPHATE REDUCTASE"/>
    <property type="match status" value="1"/>
</dbReference>
<dbReference type="EMBL" id="SDHX01000001">
    <property type="protein sequence ID" value="RXK56993.1"/>
    <property type="molecule type" value="Genomic_DNA"/>
</dbReference>
<keyword evidence="10 12" id="KW-0560">Oxidoreductase</keyword>
<evidence type="ECO:0000256" key="3">
    <source>
        <dbReference type="ARBA" id="ARBA00004910"/>
    </source>
</evidence>
<evidence type="ECO:0000256" key="1">
    <source>
        <dbReference type="ARBA" id="ARBA00002151"/>
    </source>
</evidence>
<dbReference type="EC" id="1.1.1.193" evidence="12"/>
<evidence type="ECO:0000256" key="4">
    <source>
        <dbReference type="ARBA" id="ARBA00005259"/>
    </source>
</evidence>
<evidence type="ECO:0000313" key="18">
    <source>
        <dbReference type="Proteomes" id="UP000290218"/>
    </source>
</evidence>
<keyword evidence="18" id="KW-1185">Reference proteome</keyword>
<feature type="binding site" evidence="14">
    <location>
        <position position="191"/>
    </location>
    <ligand>
        <name>NADP(+)</name>
        <dbReference type="ChEBI" id="CHEBI:58349"/>
    </ligand>
</feature>